<dbReference type="CDD" id="cd08994">
    <property type="entry name" value="GH43_62_32_68_117_130-like"/>
    <property type="match status" value="1"/>
</dbReference>
<dbReference type="OrthoDB" id="9794572at2"/>
<reference evidence="1 2" key="1">
    <citation type="submission" date="2018-06" db="EMBL/GenBank/DDBJ databases">
        <title>Spongiibacterium sp. HME9304 Genome sequencing and assembly.</title>
        <authorList>
            <person name="Kang H."/>
            <person name="Kim H."/>
            <person name="Joh K."/>
        </authorList>
    </citation>
    <scope>NUCLEOTIDE SEQUENCE [LARGE SCALE GENOMIC DNA]</scope>
    <source>
        <strain evidence="1 2">HME9304</strain>
    </source>
</reference>
<sequence length="378" mass="43070">MKFLLRLLLIFIIVGCGDRIKKSTSPNKKTNRSFMDLLLPAPKDGGFQMDGYWVWGMSVIKGNDGKYHGYASAWKNNVPFASNWVTNSQIVHATSENPEGPYEFSEVVFERRGPQFWDGMMTHNPTIQKVGDTYLLYYIGATYDFPYPEEEIPNELKREVRGYQRIGLATSKSPFGPWKRKDKPILDVRPNKWDSYLTVNPSVCIKPNGKVLLVYKSASHKSGLLKLGLATADKYDGEYYRLSDEPIFDFNNEVDDMDANDTKHVEDPYMWYNGNSFELIMKDMTGSIAGEKGGGIHATSQDGIDWKISTPPKAYSKEVLWNDGVKTMQARFERPQLLIENGRPTHMFIATGTKSNGIGRQFDKTWNMCIPLKTNDYN</sequence>
<dbReference type="InterPro" id="IPR023296">
    <property type="entry name" value="Glyco_hydro_beta-prop_sf"/>
</dbReference>
<dbReference type="RefSeq" id="WP_112377212.1">
    <property type="nucleotide sequence ID" value="NZ_CP030104.1"/>
</dbReference>
<gene>
    <name evidence="1" type="ORF">HME9304_00645</name>
</gene>
<dbReference type="KEGG" id="spon:HME9304_00645"/>
<evidence type="ECO:0008006" key="3">
    <source>
        <dbReference type="Google" id="ProtNLM"/>
    </source>
</evidence>
<proteinExistence type="predicted"/>
<dbReference type="SUPFAM" id="SSF75005">
    <property type="entry name" value="Arabinanase/levansucrase/invertase"/>
    <property type="match status" value="2"/>
</dbReference>
<keyword evidence="2" id="KW-1185">Reference proteome</keyword>
<organism evidence="1 2">
    <name type="scientific">Flagellimonas maritima</name>
    <dbReference type="NCBI Taxonomy" id="1383885"/>
    <lineage>
        <taxon>Bacteria</taxon>
        <taxon>Pseudomonadati</taxon>
        <taxon>Bacteroidota</taxon>
        <taxon>Flavobacteriia</taxon>
        <taxon>Flavobacteriales</taxon>
        <taxon>Flavobacteriaceae</taxon>
        <taxon>Flagellimonas</taxon>
    </lineage>
</organism>
<dbReference type="AlphaFoldDB" id="A0A2Z4LQ00"/>
<name>A0A2Z4LQ00_9FLAO</name>
<accession>A0A2Z4LQ00</accession>
<protein>
    <recommendedName>
        <fullName evidence="3">Glycosyl hydrolase family 43</fullName>
    </recommendedName>
</protein>
<dbReference type="Proteomes" id="UP000248536">
    <property type="component" value="Chromosome"/>
</dbReference>
<dbReference type="EMBL" id="CP030104">
    <property type="protein sequence ID" value="AWX43654.1"/>
    <property type="molecule type" value="Genomic_DNA"/>
</dbReference>
<evidence type="ECO:0000313" key="2">
    <source>
        <dbReference type="Proteomes" id="UP000248536"/>
    </source>
</evidence>
<evidence type="ECO:0000313" key="1">
    <source>
        <dbReference type="EMBL" id="AWX43654.1"/>
    </source>
</evidence>
<dbReference type="Gene3D" id="2.115.10.20">
    <property type="entry name" value="Glycosyl hydrolase domain, family 43"/>
    <property type="match status" value="1"/>
</dbReference>